<name>Q3C1Y3_9ALPH</name>
<keyword evidence="1" id="KW-0472">Membrane</keyword>
<dbReference type="GO" id="GO:0019031">
    <property type="term" value="C:viral envelope"/>
    <property type="evidence" value="ECO:0007669"/>
    <property type="project" value="UniProtKB-KW"/>
</dbReference>
<keyword evidence="4" id="KW-1185">Reference proteome</keyword>
<dbReference type="GeneID" id="18533957"/>
<evidence type="ECO:0000256" key="1">
    <source>
        <dbReference type="SAM" id="Phobius"/>
    </source>
</evidence>
<keyword evidence="1" id="KW-0812">Transmembrane</keyword>
<feature type="transmembrane region" description="Helical" evidence="1">
    <location>
        <begin position="9"/>
        <end position="29"/>
    </location>
</feature>
<dbReference type="RefSeq" id="YP_009011052.1">
    <property type="nucleotide sequence ID" value="NC_023677.1"/>
</dbReference>
<dbReference type="EMBL" id="AB218907">
    <property type="protein sequence ID" value="BAE47059.1"/>
    <property type="molecule type" value="Genomic_DNA"/>
</dbReference>
<evidence type="ECO:0000313" key="2">
    <source>
        <dbReference type="EMBL" id="AFV26954.1"/>
    </source>
</evidence>
<organism evidence="3">
    <name type="scientific">Chimpanzee herpesvirus strain 105640</name>
    <dbReference type="NCBI Taxonomy" id="332937"/>
    <lineage>
        <taxon>Viruses</taxon>
        <taxon>Duplodnaviria</taxon>
        <taxon>Heunggongvirae</taxon>
        <taxon>Peploviricota</taxon>
        <taxon>Herviviricetes</taxon>
        <taxon>Herpesvirales</taxon>
        <taxon>Orthoherpesviridae</taxon>
        <taxon>Alphaherpesvirinae</taxon>
        <taxon>Simplexvirus</taxon>
        <taxon>Simplexvirus paninealpha3</taxon>
        <taxon>Panine alphaherpesvirus 3</taxon>
    </lineage>
</organism>
<proteinExistence type="predicted"/>
<keyword evidence="2" id="KW-0261">Viral envelope protein</keyword>
<accession>Q3C1Y3</accession>
<keyword evidence="2" id="KW-0946">Virion</keyword>
<dbReference type="EMBL" id="JQ360576">
    <property type="protein sequence ID" value="AFV26954.1"/>
    <property type="molecule type" value="Genomic_DNA"/>
</dbReference>
<reference evidence="2 4" key="2">
    <citation type="journal article" date="2013" name="Arch. Virol.">
        <title>Genome sequence of a chimpanzee herpesvirus and its relation to other primate alphaherpesviruses.</title>
        <authorList>
            <person name="Severini A."/>
            <person name="Tyler S.D."/>
            <person name="Peters G.A."/>
            <person name="Black D."/>
            <person name="Eberle R."/>
        </authorList>
    </citation>
    <scope>NUCLEOTIDE SEQUENCE [LARGE SCALE GENOMIC DNA]</scope>
    <source>
        <strain evidence="2">105640</strain>
    </source>
</reference>
<gene>
    <name evidence="3" type="primary">US5</name>
</gene>
<protein>
    <submittedName>
        <fullName evidence="2 3">Glycoprotein J</fullName>
    </submittedName>
</protein>
<reference evidence="3" key="1">
    <citation type="journal article" date="2006" name="J. Gen. Virol.">
        <title>Isolation and characterization of a chimpanzee alphaherpesvirus.</title>
        <authorList>
            <person name="Luebcke E."/>
            <person name="Dubovi E."/>
            <person name="Black D."/>
            <person name="Ohsawa K."/>
            <person name="Eberle R."/>
        </authorList>
    </citation>
    <scope>NUCLEOTIDE SEQUENCE</scope>
</reference>
<dbReference type="Proteomes" id="UP000143361">
    <property type="component" value="Segment"/>
</dbReference>
<keyword evidence="1" id="KW-1133">Transmembrane helix</keyword>
<feature type="transmembrane region" description="Helical" evidence="1">
    <location>
        <begin position="49"/>
        <end position="73"/>
    </location>
</feature>
<sequence>MDRYAVRTWGIVGILGCAVVVAAPPGPVFDTTNATTRLPTHPPLIRSGGFAVPLIVGGLCLMLLGMACILEVLRRLGRELASSCPPRGPICPIIFRLSDLPPPHHPDCVSGARGTEAMERSVI</sequence>
<dbReference type="KEGG" id="vg:18533957"/>
<evidence type="ECO:0000313" key="3">
    <source>
        <dbReference type="EMBL" id="BAE47059.1"/>
    </source>
</evidence>
<evidence type="ECO:0000313" key="4">
    <source>
        <dbReference type="Proteomes" id="UP000143361"/>
    </source>
</evidence>